<evidence type="ECO:0000259" key="8">
    <source>
        <dbReference type="PROSITE" id="PS50850"/>
    </source>
</evidence>
<feature type="transmembrane region" description="Helical" evidence="7">
    <location>
        <begin position="46"/>
        <end position="69"/>
    </location>
</feature>
<dbReference type="Pfam" id="PF07690">
    <property type="entry name" value="MFS_1"/>
    <property type="match status" value="1"/>
</dbReference>
<dbReference type="InterPro" id="IPR020846">
    <property type="entry name" value="MFS_dom"/>
</dbReference>
<organism evidence="9 10">
    <name type="scientific">Nonomuraea monospora</name>
    <dbReference type="NCBI Taxonomy" id="568818"/>
    <lineage>
        <taxon>Bacteria</taxon>
        <taxon>Bacillati</taxon>
        <taxon>Actinomycetota</taxon>
        <taxon>Actinomycetes</taxon>
        <taxon>Streptosporangiales</taxon>
        <taxon>Streptosporangiaceae</taxon>
        <taxon>Nonomuraea</taxon>
    </lineage>
</organism>
<dbReference type="PANTHER" id="PTHR43045">
    <property type="entry name" value="SHIKIMATE TRANSPORTER"/>
    <property type="match status" value="1"/>
</dbReference>
<comment type="caution">
    <text evidence="9">The sequence shown here is derived from an EMBL/GenBank/DDBJ whole genome shotgun (WGS) entry which is preliminary data.</text>
</comment>
<evidence type="ECO:0000256" key="3">
    <source>
        <dbReference type="ARBA" id="ARBA00022475"/>
    </source>
</evidence>
<dbReference type="PANTHER" id="PTHR43045:SF1">
    <property type="entry name" value="SHIKIMATE TRANSPORTER"/>
    <property type="match status" value="1"/>
</dbReference>
<comment type="subcellular location">
    <subcellularLocation>
        <location evidence="1">Cell membrane</location>
        <topology evidence="1">Multi-pass membrane protein</topology>
    </subcellularLocation>
</comment>
<feature type="transmembrane region" description="Helical" evidence="7">
    <location>
        <begin position="301"/>
        <end position="320"/>
    </location>
</feature>
<dbReference type="Gene3D" id="1.20.1250.20">
    <property type="entry name" value="MFS general substrate transporter like domains"/>
    <property type="match status" value="2"/>
</dbReference>
<dbReference type="SUPFAM" id="SSF103473">
    <property type="entry name" value="MFS general substrate transporter"/>
    <property type="match status" value="1"/>
</dbReference>
<sequence>MSGQSRRVALATLIGTTVEWYDFFIYGTSAALVLNKLFFPEFSPTAGTLLAFATFATGWLARPIGGVLAGHFGDRLSRKTMLVVTVIGMGVATMLIGLLPTYASIGVAAPALLVTLRVLQGLAVGGEYGGAVVMAVEHARDGRRGLAASWPQMGVTAGLVLGTAVFYAFFTGMSEDAFQSWGWRVPFLLSFVLVLVGLVIRMRIVESPAFQDAKQAHTVVRMPLAEVIRRHPGRVVLLIAAHIAPNTYFYTFATFILTYATTTLGYSTSTVLIAVSVAALIETGTLPAFAHLSDRLGRRPVYIGGLVFLAVCTFPFFWLIDGGSTPLLFAGIAVCMAVGHSAVYGTQASFFSELFPTSVRYTGLSLGYQVAGALFGGPLPLIATALVTSGDGRPWFFAGYMVLTAVISAVAAYLAPETSRLRFTEPQRVSDPAPSR</sequence>
<dbReference type="PROSITE" id="PS50850">
    <property type="entry name" value="MFS"/>
    <property type="match status" value="1"/>
</dbReference>
<dbReference type="Proteomes" id="UP001499843">
    <property type="component" value="Unassembled WGS sequence"/>
</dbReference>
<dbReference type="InterPro" id="IPR011701">
    <property type="entry name" value="MFS"/>
</dbReference>
<feature type="transmembrane region" description="Helical" evidence="7">
    <location>
        <begin position="266"/>
        <end position="289"/>
    </location>
</feature>
<dbReference type="CDD" id="cd17369">
    <property type="entry name" value="MFS_ShiA_like"/>
    <property type="match status" value="1"/>
</dbReference>
<evidence type="ECO:0000256" key="7">
    <source>
        <dbReference type="SAM" id="Phobius"/>
    </source>
</evidence>
<feature type="transmembrane region" description="Helical" evidence="7">
    <location>
        <begin position="148"/>
        <end position="169"/>
    </location>
</feature>
<evidence type="ECO:0000256" key="5">
    <source>
        <dbReference type="ARBA" id="ARBA00022989"/>
    </source>
</evidence>
<feature type="transmembrane region" description="Helical" evidence="7">
    <location>
        <begin position="181"/>
        <end position="200"/>
    </location>
</feature>
<evidence type="ECO:0000313" key="10">
    <source>
        <dbReference type="Proteomes" id="UP001499843"/>
    </source>
</evidence>
<keyword evidence="4 7" id="KW-0812">Transmembrane</keyword>
<name>A0ABN3CE50_9ACTN</name>
<feature type="transmembrane region" description="Helical" evidence="7">
    <location>
        <begin position="111"/>
        <end position="136"/>
    </location>
</feature>
<keyword evidence="10" id="KW-1185">Reference proteome</keyword>
<protein>
    <submittedName>
        <fullName evidence="9">MFS transporter</fullName>
    </submittedName>
</protein>
<keyword evidence="3" id="KW-1003">Cell membrane</keyword>
<keyword evidence="6 7" id="KW-0472">Membrane</keyword>
<feature type="transmembrane region" description="Helical" evidence="7">
    <location>
        <begin position="235"/>
        <end position="260"/>
    </location>
</feature>
<feature type="transmembrane region" description="Helical" evidence="7">
    <location>
        <begin position="366"/>
        <end position="389"/>
    </location>
</feature>
<feature type="transmembrane region" description="Helical" evidence="7">
    <location>
        <begin position="81"/>
        <end position="105"/>
    </location>
</feature>
<accession>A0ABN3CE50</accession>
<feature type="domain" description="Major facilitator superfamily (MFS) profile" evidence="8">
    <location>
        <begin position="8"/>
        <end position="419"/>
    </location>
</feature>
<proteinExistence type="predicted"/>
<dbReference type="EMBL" id="BAAAQX010000006">
    <property type="protein sequence ID" value="GAA2207353.1"/>
    <property type="molecule type" value="Genomic_DNA"/>
</dbReference>
<feature type="transmembrane region" description="Helical" evidence="7">
    <location>
        <begin position="395"/>
        <end position="415"/>
    </location>
</feature>
<feature type="transmembrane region" description="Helical" evidence="7">
    <location>
        <begin position="326"/>
        <end position="345"/>
    </location>
</feature>
<evidence type="ECO:0000256" key="6">
    <source>
        <dbReference type="ARBA" id="ARBA00023136"/>
    </source>
</evidence>
<keyword evidence="2" id="KW-0813">Transport</keyword>
<gene>
    <name evidence="9" type="ORF">GCM10009850_028110</name>
</gene>
<keyword evidence="5 7" id="KW-1133">Transmembrane helix</keyword>
<evidence type="ECO:0000256" key="4">
    <source>
        <dbReference type="ARBA" id="ARBA00022692"/>
    </source>
</evidence>
<evidence type="ECO:0000313" key="9">
    <source>
        <dbReference type="EMBL" id="GAA2207353.1"/>
    </source>
</evidence>
<evidence type="ECO:0000256" key="2">
    <source>
        <dbReference type="ARBA" id="ARBA00022448"/>
    </source>
</evidence>
<reference evidence="9 10" key="1">
    <citation type="journal article" date="2019" name="Int. J. Syst. Evol. Microbiol.">
        <title>The Global Catalogue of Microorganisms (GCM) 10K type strain sequencing project: providing services to taxonomists for standard genome sequencing and annotation.</title>
        <authorList>
            <consortium name="The Broad Institute Genomics Platform"/>
            <consortium name="The Broad Institute Genome Sequencing Center for Infectious Disease"/>
            <person name="Wu L."/>
            <person name="Ma J."/>
        </authorList>
    </citation>
    <scope>NUCLEOTIDE SEQUENCE [LARGE SCALE GENOMIC DNA]</scope>
    <source>
        <strain evidence="9 10">JCM 16114</strain>
    </source>
</reference>
<dbReference type="InterPro" id="IPR036259">
    <property type="entry name" value="MFS_trans_sf"/>
</dbReference>
<evidence type="ECO:0000256" key="1">
    <source>
        <dbReference type="ARBA" id="ARBA00004651"/>
    </source>
</evidence>
<dbReference type="RefSeq" id="WP_344474460.1">
    <property type="nucleotide sequence ID" value="NZ_BAAAQX010000006.1"/>
</dbReference>